<dbReference type="Proteomes" id="UP000274327">
    <property type="component" value="Unassembled WGS sequence"/>
</dbReference>
<organism evidence="3 4">
    <name type="scientific">Brachybacterium paraconglomeratum</name>
    <dbReference type="NCBI Taxonomy" id="173362"/>
    <lineage>
        <taxon>Bacteria</taxon>
        <taxon>Bacillati</taxon>
        <taxon>Actinomycetota</taxon>
        <taxon>Actinomycetes</taxon>
        <taxon>Micrococcales</taxon>
        <taxon>Dermabacteraceae</taxon>
        <taxon>Brachybacterium</taxon>
    </lineage>
</organism>
<dbReference type="SUPFAM" id="SSF53474">
    <property type="entry name" value="alpha/beta-Hydrolases"/>
    <property type="match status" value="1"/>
</dbReference>
<dbReference type="Gene3D" id="3.40.50.1820">
    <property type="entry name" value="alpha/beta hydrolase"/>
    <property type="match status" value="1"/>
</dbReference>
<dbReference type="InterPro" id="IPR050300">
    <property type="entry name" value="GDXG_lipolytic_enzyme"/>
</dbReference>
<reference evidence="3 4" key="1">
    <citation type="submission" date="2018-07" db="EMBL/GenBank/DDBJ databases">
        <title>Brachybacteriurn paraconglorneratum KCTC 9916.</title>
        <authorList>
            <person name="Li Y."/>
        </authorList>
    </citation>
    <scope>NUCLEOTIDE SEQUENCE [LARGE SCALE GENOMIC DNA]</scope>
    <source>
        <strain evidence="3 4">KCTC 9916</strain>
    </source>
</reference>
<evidence type="ECO:0000259" key="2">
    <source>
        <dbReference type="Pfam" id="PF07859"/>
    </source>
</evidence>
<dbReference type="EMBL" id="QOCI01000001">
    <property type="protein sequence ID" value="RRR20482.1"/>
    <property type="molecule type" value="Genomic_DNA"/>
</dbReference>
<dbReference type="AlphaFoldDB" id="A0A3R8RSC6"/>
<comment type="caution">
    <text evidence="3">The sequence shown here is derived from an EMBL/GenBank/DDBJ whole genome shotgun (WGS) entry which is preliminary data.</text>
</comment>
<feature type="domain" description="Alpha/beta hydrolase fold-3" evidence="2">
    <location>
        <begin position="70"/>
        <end position="272"/>
    </location>
</feature>
<sequence length="311" mass="34012">MGRIRDAVATGARAAARIPIPSALTHQALREARSPQPPSHVLKSHAIEQEMIGRTRTVWLDRHHRGNGLIIHLHGGAYVSGPFTSDWAWLSRQVEAQDCAGLMVDYRNAPDHQHPVARDDVEAVLAALAADGRLGEGPWVLSGQHSGGGLAVVVARRLVEQESEALAPVPAPAAIVLMSPWLDLELSAAWMSETDQSDPVHERRLLRDAARRYAGRTPLDDPDLSPINRGLEGLPPLHLGVGQKDLFASDARVARLQLEENGEEVAYREIGGRLGLQLIPRKGEDIERLHREQSELIGRALGRKDQEGREG</sequence>
<dbReference type="InterPro" id="IPR013094">
    <property type="entry name" value="AB_hydrolase_3"/>
</dbReference>
<dbReference type="Pfam" id="PF07859">
    <property type="entry name" value="Abhydrolase_3"/>
    <property type="match status" value="1"/>
</dbReference>
<keyword evidence="4" id="KW-1185">Reference proteome</keyword>
<dbReference type="GeneID" id="78120112"/>
<evidence type="ECO:0000313" key="4">
    <source>
        <dbReference type="Proteomes" id="UP000274327"/>
    </source>
</evidence>
<name>A0A3R8RSC6_9MICO</name>
<evidence type="ECO:0000313" key="3">
    <source>
        <dbReference type="EMBL" id="RRR20482.1"/>
    </source>
</evidence>
<gene>
    <name evidence="3" type="ORF">DS079_03590</name>
</gene>
<dbReference type="GO" id="GO:0016787">
    <property type="term" value="F:hydrolase activity"/>
    <property type="evidence" value="ECO:0007669"/>
    <property type="project" value="UniProtKB-KW"/>
</dbReference>
<keyword evidence="1" id="KW-0378">Hydrolase</keyword>
<dbReference type="PANTHER" id="PTHR48081">
    <property type="entry name" value="AB HYDROLASE SUPERFAMILY PROTEIN C4A8.06C"/>
    <property type="match status" value="1"/>
</dbReference>
<accession>A0A3R8RSC6</accession>
<dbReference type="RefSeq" id="WP_126984870.1">
    <property type="nucleotide sequence ID" value="NZ_JALXWX010000001.1"/>
</dbReference>
<dbReference type="InterPro" id="IPR029058">
    <property type="entry name" value="AB_hydrolase_fold"/>
</dbReference>
<protein>
    <submittedName>
        <fullName evidence="3">Esterase</fullName>
    </submittedName>
</protein>
<evidence type="ECO:0000256" key="1">
    <source>
        <dbReference type="ARBA" id="ARBA00022801"/>
    </source>
</evidence>
<proteinExistence type="predicted"/>
<dbReference type="PANTHER" id="PTHR48081:SF8">
    <property type="entry name" value="ALPHA_BETA HYDROLASE FOLD-3 DOMAIN-CONTAINING PROTEIN-RELATED"/>
    <property type="match status" value="1"/>
</dbReference>